<gene>
    <name evidence="2" type="ORF">MTAB308_3459</name>
</gene>
<dbReference type="EMBL" id="FTRV01000015">
    <property type="protein sequence ID" value="SPM29961.1"/>
    <property type="molecule type" value="Genomic_DNA"/>
</dbReference>
<organism evidence="2 3">
    <name type="scientific">Mycobacterium terramassiliense</name>
    <dbReference type="NCBI Taxonomy" id="1841859"/>
    <lineage>
        <taxon>Bacteria</taxon>
        <taxon>Bacillati</taxon>
        <taxon>Actinomycetota</taxon>
        <taxon>Actinomycetes</taxon>
        <taxon>Mycobacteriales</taxon>
        <taxon>Mycobacteriaceae</taxon>
        <taxon>Mycobacterium</taxon>
    </lineage>
</organism>
<sequence>MLSARLQRCLHYGRGWNGRRGGTVTVWVTVLVSVLGETVTVLGGTVVVGVSVGVAVGVSVLGGGAVSVTVCVGAPPPPPWCRGGSAVVLGTVVLGMGVVVVVVLGAFGAGGPATSLTTAYAARPSTITARAPAATRAAGRRYQGVGGSGGGGPGSS</sequence>
<keyword evidence="3" id="KW-1185">Reference proteome</keyword>
<protein>
    <recommendedName>
        <fullName evidence="4">Transmembrane protein</fullName>
    </recommendedName>
</protein>
<evidence type="ECO:0000313" key="2">
    <source>
        <dbReference type="EMBL" id="SPM29961.1"/>
    </source>
</evidence>
<dbReference type="Proteomes" id="UP000241595">
    <property type="component" value="Unassembled WGS sequence"/>
</dbReference>
<keyword evidence="1" id="KW-0812">Transmembrane</keyword>
<dbReference type="AlphaFoldDB" id="A0A2U3NEJ4"/>
<accession>A0A2U3NEJ4</accession>
<feature type="transmembrane region" description="Helical" evidence="1">
    <location>
        <begin position="21"/>
        <end position="42"/>
    </location>
</feature>
<evidence type="ECO:0000313" key="3">
    <source>
        <dbReference type="Proteomes" id="UP000241595"/>
    </source>
</evidence>
<evidence type="ECO:0008006" key="4">
    <source>
        <dbReference type="Google" id="ProtNLM"/>
    </source>
</evidence>
<keyword evidence="1" id="KW-0472">Membrane</keyword>
<reference evidence="2 3" key="1">
    <citation type="submission" date="2017-01" db="EMBL/GenBank/DDBJ databases">
        <authorList>
            <consortium name="Urmite Genomes"/>
        </authorList>
    </citation>
    <scope>NUCLEOTIDE SEQUENCE [LARGE SCALE GENOMIC DNA]</scope>
    <source>
        <strain evidence="2 3">AB308</strain>
    </source>
</reference>
<proteinExistence type="predicted"/>
<dbReference type="STRING" id="1841859.GCA_900157385_03461"/>
<keyword evidence="1" id="KW-1133">Transmembrane helix</keyword>
<evidence type="ECO:0000256" key="1">
    <source>
        <dbReference type="SAM" id="Phobius"/>
    </source>
</evidence>
<feature type="transmembrane region" description="Helical" evidence="1">
    <location>
        <begin position="48"/>
        <end position="74"/>
    </location>
</feature>
<feature type="transmembrane region" description="Helical" evidence="1">
    <location>
        <begin position="86"/>
        <end position="107"/>
    </location>
</feature>
<name>A0A2U3NEJ4_9MYCO</name>